<proteinExistence type="inferred from homology"/>
<dbReference type="EMBL" id="QRBB01000001">
    <property type="protein sequence ID" value="RDS77744.1"/>
    <property type="molecule type" value="Genomic_DNA"/>
</dbReference>
<keyword evidence="4 7" id="KW-1133">Transmembrane helix</keyword>
<protein>
    <submittedName>
        <fullName evidence="8">AI-2E family transporter</fullName>
    </submittedName>
</protein>
<feature type="transmembrane region" description="Helical" evidence="7">
    <location>
        <begin position="263"/>
        <end position="281"/>
    </location>
</feature>
<dbReference type="PANTHER" id="PTHR21716">
    <property type="entry name" value="TRANSMEMBRANE PROTEIN"/>
    <property type="match status" value="1"/>
</dbReference>
<feature type="transmembrane region" description="Helical" evidence="7">
    <location>
        <begin position="332"/>
        <end position="355"/>
    </location>
</feature>
<comment type="subcellular location">
    <subcellularLocation>
        <location evidence="1">Membrane</location>
        <topology evidence="1">Multi-pass membrane protein</topology>
    </subcellularLocation>
</comment>
<dbReference type="InterPro" id="IPR002549">
    <property type="entry name" value="AI-2E-like"/>
</dbReference>
<reference evidence="8 9" key="1">
    <citation type="submission" date="2018-07" db="EMBL/GenBank/DDBJ databases">
        <title>Erythrobacter nanhaiensis sp. nov., a novel member of the genus Erythrobacter isolated from the South China Sea.</title>
        <authorList>
            <person name="Chen X."/>
            <person name="Liu J."/>
        </authorList>
    </citation>
    <scope>NUCLEOTIDE SEQUENCE [LARGE SCALE GENOMIC DNA]</scope>
    <source>
        <strain evidence="8 9">S-5</strain>
    </source>
</reference>
<feature type="compositionally biased region" description="Polar residues" evidence="6">
    <location>
        <begin position="1"/>
        <end position="15"/>
    </location>
</feature>
<feature type="transmembrane region" description="Helical" evidence="7">
    <location>
        <begin position="239"/>
        <end position="257"/>
    </location>
</feature>
<evidence type="ECO:0000256" key="7">
    <source>
        <dbReference type="SAM" id="Phobius"/>
    </source>
</evidence>
<feature type="transmembrane region" description="Helical" evidence="7">
    <location>
        <begin position="107"/>
        <end position="126"/>
    </location>
</feature>
<gene>
    <name evidence="8" type="ORF">DL238_09095</name>
</gene>
<evidence type="ECO:0000256" key="4">
    <source>
        <dbReference type="ARBA" id="ARBA00022989"/>
    </source>
</evidence>
<evidence type="ECO:0000256" key="1">
    <source>
        <dbReference type="ARBA" id="ARBA00004141"/>
    </source>
</evidence>
<dbReference type="OrthoDB" id="5761230at2"/>
<dbReference type="Pfam" id="PF01594">
    <property type="entry name" value="AI-2E_transport"/>
    <property type="match status" value="1"/>
</dbReference>
<feature type="transmembrane region" description="Helical" evidence="7">
    <location>
        <begin position="55"/>
        <end position="87"/>
    </location>
</feature>
<evidence type="ECO:0000313" key="8">
    <source>
        <dbReference type="EMBL" id="RDS77744.1"/>
    </source>
</evidence>
<dbReference type="PANTHER" id="PTHR21716:SF62">
    <property type="entry name" value="TRANSPORT PROTEIN YDBI-RELATED"/>
    <property type="match status" value="1"/>
</dbReference>
<comment type="similarity">
    <text evidence="2">Belongs to the autoinducer-2 exporter (AI-2E) (TC 2.A.86) family.</text>
</comment>
<sequence length="391" mass="41216">MQDTGDTPDQASTADPANYPLPGVGPAISPERDEWDTASPAYISNPLLRQEVGKALIWVSVIGLVALAIYISQALLVIFAALVFASLVDGGSRLIGRYIGLPRPARIAMVLLGAIAFLIWLGYFAGQQVTEQAATLPAIVEAQLNELVSLARQNGMAVSLSDAQSMLDQVLSGVGTVTRAIGGIAGALGTTVIILVIGIYIALEPNLYERGVEWMAPRGERSELRKTLAQMAHTMRRLMAGRVVGMLFEGVFTWIALELFGVPMAALLGILTGLLAFIPNLGALISGILMAIVGFSVGVETGLAAIAVYFVVQTFDGYVVIPMIARKTVDLPPALVLGAQLIMGVLFGIIGLLLADPLLAMIKVALVRRSEANEVAQAAELARGTDIVSDT</sequence>
<comment type="caution">
    <text evidence="8">The sequence shown here is derived from an EMBL/GenBank/DDBJ whole genome shotgun (WGS) entry which is preliminary data.</text>
</comment>
<dbReference type="GO" id="GO:0055085">
    <property type="term" value="P:transmembrane transport"/>
    <property type="evidence" value="ECO:0007669"/>
    <property type="project" value="TreeGrafter"/>
</dbReference>
<feature type="region of interest" description="Disordered" evidence="6">
    <location>
        <begin position="1"/>
        <end position="21"/>
    </location>
</feature>
<dbReference type="RefSeq" id="WP_115491964.1">
    <property type="nucleotide sequence ID" value="NZ_JACHWW010000001.1"/>
</dbReference>
<evidence type="ECO:0000313" key="9">
    <source>
        <dbReference type="Proteomes" id="UP000254101"/>
    </source>
</evidence>
<organism evidence="8 9">
    <name type="scientific">Alteriqipengyuania lutimaris</name>
    <dbReference type="NCBI Taxonomy" id="1538146"/>
    <lineage>
        <taxon>Bacteria</taxon>
        <taxon>Pseudomonadati</taxon>
        <taxon>Pseudomonadota</taxon>
        <taxon>Alphaproteobacteria</taxon>
        <taxon>Sphingomonadales</taxon>
        <taxon>Erythrobacteraceae</taxon>
        <taxon>Alteriqipengyuania</taxon>
    </lineage>
</organism>
<evidence type="ECO:0000256" key="6">
    <source>
        <dbReference type="SAM" id="MobiDB-lite"/>
    </source>
</evidence>
<dbReference type="Proteomes" id="UP000254101">
    <property type="component" value="Unassembled WGS sequence"/>
</dbReference>
<feature type="transmembrane region" description="Helical" evidence="7">
    <location>
        <begin position="180"/>
        <end position="203"/>
    </location>
</feature>
<dbReference type="AlphaFoldDB" id="A0A395LQ88"/>
<accession>A0A395LQ88</accession>
<name>A0A395LQ88_9SPHN</name>
<feature type="transmembrane region" description="Helical" evidence="7">
    <location>
        <begin position="288"/>
        <end position="312"/>
    </location>
</feature>
<keyword evidence="5 7" id="KW-0472">Membrane</keyword>
<dbReference type="GO" id="GO:0016020">
    <property type="term" value="C:membrane"/>
    <property type="evidence" value="ECO:0007669"/>
    <property type="project" value="UniProtKB-SubCell"/>
</dbReference>
<evidence type="ECO:0000256" key="3">
    <source>
        <dbReference type="ARBA" id="ARBA00022692"/>
    </source>
</evidence>
<evidence type="ECO:0000256" key="5">
    <source>
        <dbReference type="ARBA" id="ARBA00023136"/>
    </source>
</evidence>
<keyword evidence="9" id="KW-1185">Reference proteome</keyword>
<evidence type="ECO:0000256" key="2">
    <source>
        <dbReference type="ARBA" id="ARBA00009773"/>
    </source>
</evidence>
<keyword evidence="3 7" id="KW-0812">Transmembrane</keyword>